<name>A0A4U5MUE8_STECR</name>
<sequence>MGCFTSKPINANKQTSMRLSQKVRYYHDLDVAALKKFFDLYDADGDGYISQDDFQRVLLKTGMSLTPERLDWLVMAADKNGDGKIDFAEFLNIESYPYCYLSDGCFLNLTLKETTFLPERRLRNI</sequence>
<reference evidence="3 4" key="1">
    <citation type="journal article" date="2015" name="Genome Biol.">
        <title>Comparative genomics of Steinernema reveals deeply conserved gene regulatory networks.</title>
        <authorList>
            <person name="Dillman A.R."/>
            <person name="Macchietto M."/>
            <person name="Porter C.F."/>
            <person name="Rogers A."/>
            <person name="Williams B."/>
            <person name="Antoshechkin I."/>
            <person name="Lee M.M."/>
            <person name="Goodwin Z."/>
            <person name="Lu X."/>
            <person name="Lewis E.E."/>
            <person name="Goodrich-Blair H."/>
            <person name="Stock S.P."/>
            <person name="Adams B.J."/>
            <person name="Sternberg P.W."/>
            <person name="Mortazavi A."/>
        </authorList>
    </citation>
    <scope>NUCLEOTIDE SEQUENCE [LARGE SCALE GENOMIC DNA]</scope>
    <source>
        <strain evidence="3 4">ALL</strain>
    </source>
</reference>
<dbReference type="STRING" id="34508.A0A4U5MUE8"/>
<dbReference type="CDD" id="cd00051">
    <property type="entry name" value="EFh"/>
    <property type="match status" value="1"/>
</dbReference>
<dbReference type="OrthoDB" id="26525at2759"/>
<dbReference type="SMART" id="SM00054">
    <property type="entry name" value="EFh"/>
    <property type="match status" value="2"/>
</dbReference>
<reference evidence="3 4" key="2">
    <citation type="journal article" date="2019" name="G3 (Bethesda)">
        <title>Hybrid Assembly of the Genome of the Entomopathogenic Nematode Steinernema carpocapsae Identifies the X-Chromosome.</title>
        <authorList>
            <person name="Serra L."/>
            <person name="Macchietto M."/>
            <person name="Macias-Munoz A."/>
            <person name="McGill C.J."/>
            <person name="Rodriguez I.M."/>
            <person name="Rodriguez B."/>
            <person name="Murad R."/>
            <person name="Mortazavi A."/>
        </authorList>
    </citation>
    <scope>NUCLEOTIDE SEQUENCE [LARGE SCALE GENOMIC DNA]</scope>
    <source>
        <strain evidence="3 4">ALL</strain>
    </source>
</reference>
<evidence type="ECO:0000256" key="1">
    <source>
        <dbReference type="ARBA" id="ARBA00022837"/>
    </source>
</evidence>
<evidence type="ECO:0000313" key="4">
    <source>
        <dbReference type="Proteomes" id="UP000298663"/>
    </source>
</evidence>
<keyword evidence="4" id="KW-1185">Reference proteome</keyword>
<organism evidence="3 4">
    <name type="scientific">Steinernema carpocapsae</name>
    <name type="common">Entomopathogenic nematode</name>
    <dbReference type="NCBI Taxonomy" id="34508"/>
    <lineage>
        <taxon>Eukaryota</taxon>
        <taxon>Metazoa</taxon>
        <taxon>Ecdysozoa</taxon>
        <taxon>Nematoda</taxon>
        <taxon>Chromadorea</taxon>
        <taxon>Rhabditida</taxon>
        <taxon>Tylenchina</taxon>
        <taxon>Panagrolaimomorpha</taxon>
        <taxon>Strongyloidoidea</taxon>
        <taxon>Steinernematidae</taxon>
        <taxon>Steinernema</taxon>
    </lineage>
</organism>
<keyword evidence="1" id="KW-0106">Calcium</keyword>
<comment type="caution">
    <text evidence="3">The sequence shown here is derived from an EMBL/GenBank/DDBJ whole genome shotgun (WGS) entry which is preliminary data.</text>
</comment>
<dbReference type="AlphaFoldDB" id="A0A4U5MUE8"/>
<dbReference type="InterPro" id="IPR002048">
    <property type="entry name" value="EF_hand_dom"/>
</dbReference>
<dbReference type="InterPro" id="IPR011992">
    <property type="entry name" value="EF-hand-dom_pair"/>
</dbReference>
<dbReference type="Pfam" id="PF13499">
    <property type="entry name" value="EF-hand_7"/>
    <property type="match status" value="1"/>
</dbReference>
<dbReference type="PANTHER" id="PTHR47500">
    <property type="entry name" value="EF-HAND CALCIUM-BINDING DOMAIN-CONTAINING PROTEIN"/>
    <property type="match status" value="1"/>
</dbReference>
<feature type="domain" description="EF-hand" evidence="2">
    <location>
        <begin position="29"/>
        <end position="64"/>
    </location>
</feature>
<dbReference type="SUPFAM" id="SSF47473">
    <property type="entry name" value="EF-hand"/>
    <property type="match status" value="1"/>
</dbReference>
<dbReference type="PANTHER" id="PTHR47500:SF3">
    <property type="entry name" value="EF-HAND DOMAIN-CONTAINING PROTEIN"/>
    <property type="match status" value="1"/>
</dbReference>
<dbReference type="EMBL" id="AZBU02000006">
    <property type="protein sequence ID" value="TKR73344.1"/>
    <property type="molecule type" value="Genomic_DNA"/>
</dbReference>
<dbReference type="PROSITE" id="PS00018">
    <property type="entry name" value="EF_HAND_1"/>
    <property type="match status" value="2"/>
</dbReference>
<dbReference type="InterPro" id="IPR043520">
    <property type="entry name" value="SPT21"/>
</dbReference>
<protein>
    <recommendedName>
        <fullName evidence="2">EF-hand domain-containing protein</fullName>
    </recommendedName>
</protein>
<dbReference type="InterPro" id="IPR018247">
    <property type="entry name" value="EF_Hand_1_Ca_BS"/>
</dbReference>
<dbReference type="Proteomes" id="UP000298663">
    <property type="component" value="Unassembled WGS sequence"/>
</dbReference>
<feature type="domain" description="EF-hand" evidence="2">
    <location>
        <begin position="65"/>
        <end position="100"/>
    </location>
</feature>
<dbReference type="GO" id="GO:0005509">
    <property type="term" value="F:calcium ion binding"/>
    <property type="evidence" value="ECO:0007669"/>
    <property type="project" value="InterPro"/>
</dbReference>
<dbReference type="PROSITE" id="PS50222">
    <property type="entry name" value="EF_HAND_2"/>
    <property type="match status" value="2"/>
</dbReference>
<dbReference type="Gene3D" id="1.10.238.10">
    <property type="entry name" value="EF-hand"/>
    <property type="match status" value="1"/>
</dbReference>
<accession>A0A4U5MUE8</accession>
<gene>
    <name evidence="3" type="ORF">L596_020663</name>
</gene>
<evidence type="ECO:0000313" key="3">
    <source>
        <dbReference type="EMBL" id="TKR73344.1"/>
    </source>
</evidence>
<proteinExistence type="predicted"/>
<evidence type="ECO:0000259" key="2">
    <source>
        <dbReference type="PROSITE" id="PS50222"/>
    </source>
</evidence>